<dbReference type="CDD" id="cd18808">
    <property type="entry name" value="SF1_C_Upf1"/>
    <property type="match status" value="1"/>
</dbReference>
<evidence type="ECO:0000313" key="4">
    <source>
        <dbReference type="Proteomes" id="UP000276905"/>
    </source>
</evidence>
<dbReference type="InterPro" id="IPR041679">
    <property type="entry name" value="DNA2/NAM7-like_C"/>
</dbReference>
<dbReference type="Pfam" id="PF08378">
    <property type="entry name" value="NERD"/>
    <property type="match status" value="1"/>
</dbReference>
<evidence type="ECO:0000259" key="1">
    <source>
        <dbReference type="PROSITE" id="PS50011"/>
    </source>
</evidence>
<dbReference type="InterPro" id="IPR011009">
    <property type="entry name" value="Kinase-like_dom_sf"/>
</dbReference>
<dbReference type="EMBL" id="RFES01000004">
    <property type="protein sequence ID" value="RSO58138.1"/>
    <property type="molecule type" value="Genomic_DNA"/>
</dbReference>
<dbReference type="SMART" id="SM00220">
    <property type="entry name" value="S_TKc"/>
    <property type="match status" value="1"/>
</dbReference>
<dbReference type="GO" id="GO:0004672">
    <property type="term" value="F:protein kinase activity"/>
    <property type="evidence" value="ECO:0007669"/>
    <property type="project" value="InterPro"/>
</dbReference>
<comment type="caution">
    <text evidence="3">The sequence shown here is derived from an EMBL/GenBank/DDBJ whole genome shotgun (WGS) entry which is preliminary data.</text>
</comment>
<dbReference type="InterPro" id="IPR011528">
    <property type="entry name" value="NERD"/>
</dbReference>
<dbReference type="Gene3D" id="3.40.50.300">
    <property type="entry name" value="P-loop containing nucleotide triphosphate hydrolases"/>
    <property type="match status" value="2"/>
</dbReference>
<dbReference type="PANTHER" id="PTHR10887">
    <property type="entry name" value="DNA2/NAM7 HELICASE FAMILY"/>
    <property type="match status" value="1"/>
</dbReference>
<feature type="domain" description="Protein kinase" evidence="1">
    <location>
        <begin position="186"/>
        <end position="492"/>
    </location>
</feature>
<dbReference type="PROSITE" id="PS50011">
    <property type="entry name" value="PROTEIN_KINASE_DOM"/>
    <property type="match status" value="1"/>
</dbReference>
<proteinExistence type="predicted"/>
<feature type="domain" description="NERD" evidence="2">
    <location>
        <begin position="11"/>
        <end position="127"/>
    </location>
</feature>
<reference evidence="3 4" key="1">
    <citation type="submission" date="2018-10" db="EMBL/GenBank/DDBJ databases">
        <title>GWAS and RNA-Seq identify cryptic mechanisms of antimicrobial resistance in Acinetobacter baumannii.</title>
        <authorList>
            <person name="Sahl J.W."/>
        </authorList>
    </citation>
    <scope>NUCLEOTIDE SEQUENCE [LARGE SCALE GENOMIC DNA]</scope>
    <source>
        <strain evidence="3 4">TG41018</strain>
    </source>
</reference>
<organism evidence="3 4">
    <name type="scientific">Acinetobacter lactucae</name>
    <dbReference type="NCBI Taxonomy" id="1785128"/>
    <lineage>
        <taxon>Bacteria</taxon>
        <taxon>Pseudomonadati</taxon>
        <taxon>Pseudomonadota</taxon>
        <taxon>Gammaproteobacteria</taxon>
        <taxon>Moraxellales</taxon>
        <taxon>Moraxellaceae</taxon>
        <taxon>Acinetobacter</taxon>
        <taxon>Acinetobacter calcoaceticus/baumannii complex</taxon>
    </lineage>
</organism>
<dbReference type="InterPro" id="IPR027417">
    <property type="entry name" value="P-loop_NTPase"/>
</dbReference>
<dbReference type="CDD" id="cd17934">
    <property type="entry name" value="DEXXQc_Upf1-like"/>
    <property type="match status" value="1"/>
</dbReference>
<dbReference type="Proteomes" id="UP000276905">
    <property type="component" value="Unassembled WGS sequence"/>
</dbReference>
<sequence length="1666" mass="191830">MRKITILSPSGLLPTEAVAINEINNAMPNTWKGYASFFVNDGKKRGMEIDLLLVTGDRLILCELKNWFGSIESDGTNWNQIINGRVVNRHPSPVGTKRTHAERLQQLLGNELQREWGCWYNINCMVIMTGSATFELKSSEKQSVVSLNDFIKIIKNQNFYQEKLPELNLSKDFYSKNKRPNHPDSLKVLDKWFTGTNTKVTKKIISACNFSLKEDEPIFKQRLNHPIYSEYMGVHKEHVNKQSLMRIWDFRNNQSEYALTTENRANLALRESRTQAYIENQYNFIKQNYLLDTLHSFDPDLCGEDLVEVYKVTPNYERIDKYLSKNKFNYKEKLNLIQKILTPFSSLHTIQVAHRDISLERLWYDNISQSVLISGFITAKFAEIEGNKSIADVYKDFLSTPIVPFEVKDNLNDDIDPYKIDVFQLGILCYEVLFGKKLYVNNSDDYYIEWVDPNNDDSDEKINDWLKKSIELIPDDRYKNVSEMLINFNNILNGSKKNDEEENVVGQLDVFKNETLIPMIEWVASPNSQKQKNGSFEYKSFIKEKDCFVNIYTGLNFIKEKTISLKLLSLMRKCRDLSNSDISIPRIENYGWTPNFGAYIVTEAIDLKRLSEFSVSEMSSEIKHQIIISLINNIIKIQDLNYFHGDLKPDNILISINEEGGAVFLIDLFDINLGDSENYNNEYSKDINSTGVERDIYACYKIAYELIKDDSIYEYVKEKIESSIFNEEENLPLSLVKLKEFFIEAENIENKLPNLNFWHFSLKNRQEFLSDQGKYYICFFKESALSSYKNDYSVTVTGKDSELVLRFKFSSENRKLINCEIKNLKVDEVFLKASKANNSRNLTAQEINAEIRIEDSCETDLIEYIQNLPSYLTFIAENFESINLEEVDEIEENLINGNDNLDVKSLKSLWKKLLDSEAEIKPSIEVVNSEYDEDKRVLIFEIIANGIDISDYEDDIIEVINSENNFNYGQLNIVDSDFSKGILIVESKLNKRSLIKNLPKVIRFTTRQESSSQFRRKKALDRVLKNESVIPNLLDFFSQIDANENLNSDFSIPLPSGELLALYESKLQPKQLEAFNFILKNKVSVVMGPPGTGKTTLLGHLLDYLNRVDGVSRILIVSQSNVAVDELAVKARKAIGKITALLGDGNNIKDPTIVRLGQKEKVSEELLDIHVDSLQSQYRTKFHREFDRRLLAFSERLYLSQEFVLEALDIYYKIGREIFEYHDCKKQSNELQSIIDTSSNVSSQIIEKHKLVTKQQVRVKAILLNKLTAYTDDPETLLTNPKPIQKIYEELAFNHRINDPMLISKFVDVLELTHDWLNRLSSDSGGFASFMANSRNWIVGTLVGIGKPSYQIVDKQYDLVIIDEAGRASASELAMAMQSAKKVVLVGDHLQLPPLYDKKMLQKVARNLNLPLKEVKKTDFERALIATNGIMLDDQFRMAPEIGAIVSEVFYEKILHKKLNPARGNADTTLFSFGKPWNKVVTWIDTSAKQTTENNENKKISNKFEVDLICKLLVNLFKNNDDIYELMDKWLLEDNGNPPIGIITGYAGQVLAINMKFDTNKEMSKLKKYVRVDTIDAYQGSENRIIILSLVRHNTELKTGFMNDISRINVAISRAKERLVFIGAAKMWESANIKEPLAQIYKMIKEKYKDDCEESIGYQVINSKDI</sequence>
<dbReference type="SUPFAM" id="SSF52540">
    <property type="entry name" value="P-loop containing nucleoside triphosphate hydrolases"/>
    <property type="match status" value="1"/>
</dbReference>
<dbReference type="SUPFAM" id="SSF56112">
    <property type="entry name" value="Protein kinase-like (PK-like)"/>
    <property type="match status" value="2"/>
</dbReference>
<accession>A0A429K2D9</accession>
<dbReference type="RefSeq" id="WP_125698749.1">
    <property type="nucleotide sequence ID" value="NZ_RFES01000004.1"/>
</dbReference>
<gene>
    <name evidence="3" type="ORF">EA756_07690</name>
</gene>
<dbReference type="PROSITE" id="PS50965">
    <property type="entry name" value="NERD"/>
    <property type="match status" value="1"/>
</dbReference>
<evidence type="ECO:0000313" key="3">
    <source>
        <dbReference type="EMBL" id="RSO58138.1"/>
    </source>
</evidence>
<dbReference type="GO" id="GO:0004386">
    <property type="term" value="F:helicase activity"/>
    <property type="evidence" value="ECO:0007669"/>
    <property type="project" value="InterPro"/>
</dbReference>
<dbReference type="InterPro" id="IPR003593">
    <property type="entry name" value="AAA+_ATPase"/>
</dbReference>
<dbReference type="InterPro" id="IPR000719">
    <property type="entry name" value="Prot_kinase_dom"/>
</dbReference>
<dbReference type="InterPro" id="IPR047187">
    <property type="entry name" value="SF1_C_Upf1"/>
</dbReference>
<dbReference type="Gene3D" id="1.10.510.10">
    <property type="entry name" value="Transferase(Phosphotransferase) domain 1"/>
    <property type="match status" value="2"/>
</dbReference>
<protein>
    <submittedName>
        <fullName evidence="3">Uncharacterized protein</fullName>
    </submittedName>
</protein>
<name>A0A429K2D9_9GAMM</name>
<dbReference type="Pfam" id="PF13087">
    <property type="entry name" value="AAA_12"/>
    <property type="match status" value="1"/>
</dbReference>
<dbReference type="GO" id="GO:0005524">
    <property type="term" value="F:ATP binding"/>
    <property type="evidence" value="ECO:0007669"/>
    <property type="project" value="InterPro"/>
</dbReference>
<dbReference type="InterPro" id="IPR041677">
    <property type="entry name" value="DNA2/NAM7_AAA_11"/>
</dbReference>
<dbReference type="InterPro" id="IPR045055">
    <property type="entry name" value="DNA2/NAM7-like"/>
</dbReference>
<dbReference type="PANTHER" id="PTHR10887:SF495">
    <property type="entry name" value="HELICASE SENATAXIN ISOFORM X1-RELATED"/>
    <property type="match status" value="1"/>
</dbReference>
<dbReference type="Pfam" id="PF13086">
    <property type="entry name" value="AAA_11"/>
    <property type="match status" value="1"/>
</dbReference>
<evidence type="ECO:0000259" key="2">
    <source>
        <dbReference type="PROSITE" id="PS50965"/>
    </source>
</evidence>
<dbReference type="SMART" id="SM00382">
    <property type="entry name" value="AAA"/>
    <property type="match status" value="1"/>
</dbReference>